<name>A0A8H5M828_9AGAR</name>
<evidence type="ECO:0000313" key="1">
    <source>
        <dbReference type="EMBL" id="KAF5384174.1"/>
    </source>
</evidence>
<evidence type="ECO:0000313" key="2">
    <source>
        <dbReference type="Proteomes" id="UP000565441"/>
    </source>
</evidence>
<keyword evidence="2" id="KW-1185">Reference proteome</keyword>
<sequence>MPALKRPPLQALQKAQPILTSPHSNLYTAKAAPLALALALADAKALTPKPVTAHEDSAFGVCMERIMLEL</sequence>
<dbReference type="AlphaFoldDB" id="A0A8H5M828"/>
<gene>
    <name evidence="1" type="ORF">D9615_003161</name>
</gene>
<accession>A0A8H5M828</accession>
<reference evidence="1 2" key="1">
    <citation type="journal article" date="2020" name="ISME J.">
        <title>Uncovering the hidden diversity of litter-decomposition mechanisms in mushroom-forming fungi.</title>
        <authorList>
            <person name="Floudas D."/>
            <person name="Bentzer J."/>
            <person name="Ahren D."/>
            <person name="Johansson T."/>
            <person name="Persson P."/>
            <person name="Tunlid A."/>
        </authorList>
    </citation>
    <scope>NUCLEOTIDE SEQUENCE [LARGE SCALE GENOMIC DNA]</scope>
    <source>
        <strain evidence="1 2">CBS 661.87</strain>
    </source>
</reference>
<dbReference type="Proteomes" id="UP000565441">
    <property type="component" value="Unassembled WGS sequence"/>
</dbReference>
<organism evidence="1 2">
    <name type="scientific">Tricholomella constricta</name>
    <dbReference type="NCBI Taxonomy" id="117010"/>
    <lineage>
        <taxon>Eukaryota</taxon>
        <taxon>Fungi</taxon>
        <taxon>Dikarya</taxon>
        <taxon>Basidiomycota</taxon>
        <taxon>Agaricomycotina</taxon>
        <taxon>Agaricomycetes</taxon>
        <taxon>Agaricomycetidae</taxon>
        <taxon>Agaricales</taxon>
        <taxon>Tricholomatineae</taxon>
        <taxon>Lyophyllaceae</taxon>
        <taxon>Tricholomella</taxon>
    </lineage>
</organism>
<proteinExistence type="predicted"/>
<dbReference type="EMBL" id="JAACJP010000005">
    <property type="protein sequence ID" value="KAF5384174.1"/>
    <property type="molecule type" value="Genomic_DNA"/>
</dbReference>
<protein>
    <submittedName>
        <fullName evidence="1">Uncharacterized protein</fullName>
    </submittedName>
</protein>
<comment type="caution">
    <text evidence="1">The sequence shown here is derived from an EMBL/GenBank/DDBJ whole genome shotgun (WGS) entry which is preliminary data.</text>
</comment>